<dbReference type="Gene3D" id="3.90.550.10">
    <property type="entry name" value="Spore Coat Polysaccharide Biosynthesis Protein SpsA, Chain A"/>
    <property type="match status" value="1"/>
</dbReference>
<keyword evidence="2" id="KW-0328">Glycosyltransferase</keyword>
<dbReference type="SUPFAM" id="SSF53448">
    <property type="entry name" value="Nucleotide-diphospho-sugar transferases"/>
    <property type="match status" value="1"/>
</dbReference>
<evidence type="ECO:0000313" key="6">
    <source>
        <dbReference type="Proteomes" id="UP000034137"/>
    </source>
</evidence>
<name>A0A0G0PX09_9BACT</name>
<evidence type="ECO:0000256" key="1">
    <source>
        <dbReference type="ARBA" id="ARBA00006739"/>
    </source>
</evidence>
<keyword evidence="3" id="KW-0808">Transferase</keyword>
<evidence type="ECO:0000256" key="3">
    <source>
        <dbReference type="ARBA" id="ARBA00022679"/>
    </source>
</evidence>
<keyword evidence="4" id="KW-0812">Transmembrane</keyword>
<sequence>MRKKIAIIIAPNWRDYAEKYLSDCLDSLVEQEFAGEGKYFFVDNESTETSFQYLKQVIENKFVSSREYEIVRILHNAGFAEGNNQAMRLAIEQGYDYLILFNMDTVVGNDAIKKMIEAAESADDIGIVQARLMLWDSSKQPEENKINSLGNTTHFLGFGFCEGYNEDVSRYKIDEIRNIFYPSGAAFLIKSKVIKEIGYFDEEFWMYNEDQDLGWRTWLAGYRCVLAPEAVVYHKYEFSRSITKYYWMDRNRLLVILKNYHLLTLLLILPTLIIMEFGLFLFALKGGWVRDKIKIYSYFLDLKNWRYIIKARQDCQKTRKIKDKEIVKMITGKIWYQEVDDWKLRAINPVFNLYWKIIKKIIIW</sequence>
<reference evidence="5 6" key="1">
    <citation type="journal article" date="2015" name="Nature">
        <title>rRNA introns, odd ribosomes, and small enigmatic genomes across a large radiation of phyla.</title>
        <authorList>
            <person name="Brown C.T."/>
            <person name="Hug L.A."/>
            <person name="Thomas B.C."/>
            <person name="Sharon I."/>
            <person name="Castelle C.J."/>
            <person name="Singh A."/>
            <person name="Wilkins M.J."/>
            <person name="Williams K.H."/>
            <person name="Banfield J.F."/>
        </authorList>
    </citation>
    <scope>NUCLEOTIDE SEQUENCE [LARGE SCALE GENOMIC DNA]</scope>
</reference>
<evidence type="ECO:0000256" key="2">
    <source>
        <dbReference type="ARBA" id="ARBA00022676"/>
    </source>
</evidence>
<dbReference type="InterPro" id="IPR029044">
    <property type="entry name" value="Nucleotide-diphossugar_trans"/>
</dbReference>
<dbReference type="EMBL" id="LBXO01000026">
    <property type="protein sequence ID" value="KKR32674.1"/>
    <property type="molecule type" value="Genomic_DNA"/>
</dbReference>
<organism evidence="5 6">
    <name type="scientific">Candidatus Falkowbacteria bacterium GW2011_GWF2_39_8</name>
    <dbReference type="NCBI Taxonomy" id="1618642"/>
    <lineage>
        <taxon>Bacteria</taxon>
        <taxon>Candidatus Falkowiibacteriota</taxon>
    </lineage>
</organism>
<keyword evidence="4" id="KW-1133">Transmembrane helix</keyword>
<dbReference type="PANTHER" id="PTHR43179:SF12">
    <property type="entry name" value="GALACTOFURANOSYLTRANSFERASE GLFT2"/>
    <property type="match status" value="1"/>
</dbReference>
<dbReference type="Pfam" id="PF13641">
    <property type="entry name" value="Glyco_tranf_2_3"/>
    <property type="match status" value="1"/>
</dbReference>
<keyword evidence="4" id="KW-0472">Membrane</keyword>
<dbReference type="PANTHER" id="PTHR43179">
    <property type="entry name" value="RHAMNOSYLTRANSFERASE WBBL"/>
    <property type="match status" value="1"/>
</dbReference>
<evidence type="ECO:0000256" key="4">
    <source>
        <dbReference type="SAM" id="Phobius"/>
    </source>
</evidence>
<proteinExistence type="inferred from homology"/>
<dbReference type="Proteomes" id="UP000034137">
    <property type="component" value="Unassembled WGS sequence"/>
</dbReference>
<evidence type="ECO:0000313" key="5">
    <source>
        <dbReference type="EMBL" id="KKR32674.1"/>
    </source>
</evidence>
<dbReference type="CDD" id="cd04186">
    <property type="entry name" value="GT_2_like_c"/>
    <property type="match status" value="1"/>
</dbReference>
<accession>A0A0G0PX09</accession>
<protein>
    <recommendedName>
        <fullName evidence="7">Glycosyltransferase 2-like domain-containing protein</fullName>
    </recommendedName>
</protein>
<dbReference type="GO" id="GO:0016757">
    <property type="term" value="F:glycosyltransferase activity"/>
    <property type="evidence" value="ECO:0007669"/>
    <property type="project" value="UniProtKB-KW"/>
</dbReference>
<gene>
    <name evidence="5" type="ORF">UT64_C0026G0016</name>
</gene>
<feature type="transmembrane region" description="Helical" evidence="4">
    <location>
        <begin position="260"/>
        <end position="284"/>
    </location>
</feature>
<comment type="caution">
    <text evidence="5">The sequence shown here is derived from an EMBL/GenBank/DDBJ whole genome shotgun (WGS) entry which is preliminary data.</text>
</comment>
<comment type="similarity">
    <text evidence="1">Belongs to the glycosyltransferase 2 family.</text>
</comment>
<evidence type="ECO:0008006" key="7">
    <source>
        <dbReference type="Google" id="ProtNLM"/>
    </source>
</evidence>
<dbReference type="AlphaFoldDB" id="A0A0G0PX09"/>